<keyword evidence="3" id="KW-0238">DNA-binding</keyword>
<dbReference type="InterPro" id="IPR036187">
    <property type="entry name" value="DNA_mismatch_repair_MutS_sf"/>
</dbReference>
<dbReference type="PANTHER" id="PTHR11361">
    <property type="entry name" value="DNA MISMATCH REPAIR PROTEIN MUTS FAMILY MEMBER"/>
    <property type="match status" value="1"/>
</dbReference>
<dbReference type="SMART" id="SM00534">
    <property type="entry name" value="MUTSac"/>
    <property type="match status" value="1"/>
</dbReference>
<sequence length="447" mass="50623">MILMTDKQTINDLNLFGKGGNDGIYALFNRTHTKGGSELLEHMFRRPLSDERMINARSSVIRYFAGNEVRFPYESYWFDAAEQYLSDTDERTQLSRQEDNLARKFNQLIAADTVYKTVEKGVASLIGILQATRGFVNATRGKVAEIPYSAEISAMEQLLAHPAFQPVLAENSKQKLSFATLSAYDQLLRFRERDKLRQLLDHIYLADVYLSVAKTGRERGYAFPHAVARELQTVSLENFWHPSLEKPIKNSLEITREGNVLFLTGANMAGKSTFMKSLGIAMYLGHMGFPVPASKMEFAVRDGIYTTINLPDNLSQGASHFYAEVLRIKNVARELSRDKYLFVIFDELFRGTNVKDAYEATIAVTSAIARRKNCMFVVSTHIIEAGEVLKEKCANIRFMYLPTLLDNGKPVYTHKLREGITADRHGMVIIKNEGILDILSRKKTKTT</sequence>
<dbReference type="SUPFAM" id="SSF52540">
    <property type="entry name" value="P-loop containing nucleoside triphosphate hydrolases"/>
    <property type="match status" value="1"/>
</dbReference>
<gene>
    <name evidence="5" type="ORF">J7I43_15350</name>
</gene>
<protein>
    <recommendedName>
        <fullName evidence="4">DNA mismatch repair proteins mutS family domain-containing protein</fullName>
    </recommendedName>
</protein>
<evidence type="ECO:0000313" key="5">
    <source>
        <dbReference type="EMBL" id="MBO9153604.1"/>
    </source>
</evidence>
<evidence type="ECO:0000256" key="3">
    <source>
        <dbReference type="ARBA" id="ARBA00023125"/>
    </source>
</evidence>
<dbReference type="Gene3D" id="1.10.1420.10">
    <property type="match status" value="1"/>
</dbReference>
<keyword evidence="1" id="KW-0547">Nucleotide-binding</keyword>
<dbReference type="Pfam" id="PF00488">
    <property type="entry name" value="MutS_V"/>
    <property type="match status" value="1"/>
</dbReference>
<dbReference type="InterPro" id="IPR000432">
    <property type="entry name" value="DNA_mismatch_repair_MutS_C"/>
</dbReference>
<dbReference type="InterPro" id="IPR045076">
    <property type="entry name" value="MutS"/>
</dbReference>
<reference evidence="6" key="1">
    <citation type="submission" date="2021-03" db="EMBL/GenBank/DDBJ databases">
        <title>Assistant Professor.</title>
        <authorList>
            <person name="Huq M.A."/>
        </authorList>
    </citation>
    <scope>NUCLEOTIDE SEQUENCE [LARGE SCALE GENOMIC DNA]</scope>
    <source>
        <strain evidence="6">MAH-28</strain>
    </source>
</reference>
<dbReference type="Pfam" id="PF05192">
    <property type="entry name" value="MutS_III"/>
    <property type="match status" value="1"/>
</dbReference>
<dbReference type="PANTHER" id="PTHR11361:SF99">
    <property type="entry name" value="DNA MISMATCH REPAIR PROTEIN"/>
    <property type="match status" value="1"/>
</dbReference>
<evidence type="ECO:0000256" key="2">
    <source>
        <dbReference type="ARBA" id="ARBA00022840"/>
    </source>
</evidence>
<dbReference type="Gene3D" id="3.40.50.300">
    <property type="entry name" value="P-loop containing nucleotide triphosphate hydrolases"/>
    <property type="match status" value="1"/>
</dbReference>
<accession>A0ABS3YG12</accession>
<feature type="domain" description="DNA mismatch repair proteins mutS family" evidence="4">
    <location>
        <begin position="258"/>
        <end position="447"/>
    </location>
</feature>
<dbReference type="EMBL" id="JAGHKP010000003">
    <property type="protein sequence ID" value="MBO9153604.1"/>
    <property type="molecule type" value="Genomic_DNA"/>
</dbReference>
<dbReference type="SUPFAM" id="SSF48334">
    <property type="entry name" value="DNA repair protein MutS, domain III"/>
    <property type="match status" value="1"/>
</dbReference>
<proteinExistence type="predicted"/>
<comment type="caution">
    <text evidence="5">The sequence shown here is derived from an EMBL/GenBank/DDBJ whole genome shotgun (WGS) entry which is preliminary data.</text>
</comment>
<keyword evidence="2" id="KW-0067">ATP-binding</keyword>
<organism evidence="5 6">
    <name type="scientific">Chitinophaga chungangae</name>
    <dbReference type="NCBI Taxonomy" id="2821488"/>
    <lineage>
        <taxon>Bacteria</taxon>
        <taxon>Pseudomonadati</taxon>
        <taxon>Bacteroidota</taxon>
        <taxon>Chitinophagia</taxon>
        <taxon>Chitinophagales</taxon>
        <taxon>Chitinophagaceae</taxon>
        <taxon>Chitinophaga</taxon>
    </lineage>
</organism>
<dbReference type="InterPro" id="IPR007696">
    <property type="entry name" value="DNA_mismatch_repair_MutS_core"/>
</dbReference>
<dbReference type="InterPro" id="IPR027417">
    <property type="entry name" value="P-loop_NTPase"/>
</dbReference>
<evidence type="ECO:0000259" key="4">
    <source>
        <dbReference type="SMART" id="SM00534"/>
    </source>
</evidence>
<name>A0ABS3YG12_9BACT</name>
<evidence type="ECO:0000256" key="1">
    <source>
        <dbReference type="ARBA" id="ARBA00022741"/>
    </source>
</evidence>
<evidence type="ECO:0000313" key="6">
    <source>
        <dbReference type="Proteomes" id="UP000679126"/>
    </source>
</evidence>
<dbReference type="Proteomes" id="UP000679126">
    <property type="component" value="Unassembled WGS sequence"/>
</dbReference>
<dbReference type="RefSeq" id="WP_209146606.1">
    <property type="nucleotide sequence ID" value="NZ_JAGHKP010000003.1"/>
</dbReference>
<keyword evidence="6" id="KW-1185">Reference proteome</keyword>